<evidence type="ECO:0000256" key="1">
    <source>
        <dbReference type="SAM" id="SignalP"/>
    </source>
</evidence>
<dbReference type="AlphaFoldDB" id="A0A2A4ERU2"/>
<evidence type="ECO:0000313" key="3">
    <source>
        <dbReference type="Proteomes" id="UP000218022"/>
    </source>
</evidence>
<reference evidence="2 3" key="1">
    <citation type="submission" date="2017-01" db="EMBL/GenBank/DDBJ databases">
        <title>Whole-Genome Shotgun Sequencing of Two beta-Proteobacterial Species in Search of the Bulgecin Biosynthetic Cluster.</title>
        <authorList>
            <person name="Horsman M.E."/>
            <person name="Marous D.R."/>
            <person name="Li R."/>
            <person name="Oliver R.A."/>
            <person name="Byun B."/>
            <person name="Emrich S.J."/>
            <person name="Boggess B."/>
            <person name="Townsend C.A."/>
            <person name="Mobashery S."/>
        </authorList>
    </citation>
    <scope>NUCLEOTIDE SEQUENCE [LARGE SCALE GENOMIC DNA]</scope>
    <source>
        <strain evidence="2 3">ATCC 31363</strain>
    </source>
</reference>
<keyword evidence="1" id="KW-0732">Signal</keyword>
<dbReference type="EMBL" id="MTZV01000006">
    <property type="protein sequence ID" value="PCE23138.1"/>
    <property type="molecule type" value="Genomic_DNA"/>
</dbReference>
<proteinExistence type="predicted"/>
<gene>
    <name evidence="2" type="ORF">BWP39_25980</name>
</gene>
<organism evidence="2 3">
    <name type="scientific">Paraburkholderia acidicola</name>
    <dbReference type="NCBI Taxonomy" id="1912599"/>
    <lineage>
        <taxon>Bacteria</taxon>
        <taxon>Pseudomonadati</taxon>
        <taxon>Pseudomonadota</taxon>
        <taxon>Betaproteobacteria</taxon>
        <taxon>Burkholderiales</taxon>
        <taxon>Burkholderiaceae</taxon>
        <taxon>Paraburkholderia</taxon>
    </lineage>
</organism>
<evidence type="ECO:0000313" key="2">
    <source>
        <dbReference type="EMBL" id="PCE23138.1"/>
    </source>
</evidence>
<protein>
    <submittedName>
        <fullName evidence="2">Uncharacterized protein</fullName>
    </submittedName>
</protein>
<dbReference type="RefSeq" id="WP_096725115.1">
    <property type="nucleotide sequence ID" value="NZ_MTZV01000006.1"/>
</dbReference>
<sequence length="182" mass="20436">MMPIDRLLFGVIVCLATLGTSAAGFAAGSADECLVPSEIKMMNEGFWARYPSAEEFSRYAAVDMKITTNIVDVVEINSAQKTGRDRAAKLALFMANHPEHFSSFKSNHRSTYLYFVGNEHRAEMVKTSNEYPSGQCVSMFHFESDDKRCIAGQRVRALRLSFIKDFKKIELQGVQIAMENCE</sequence>
<feature type="signal peptide" evidence="1">
    <location>
        <begin position="1"/>
        <end position="26"/>
    </location>
</feature>
<feature type="chain" id="PRO_5012223970" evidence="1">
    <location>
        <begin position="27"/>
        <end position="182"/>
    </location>
</feature>
<dbReference type="Proteomes" id="UP000218022">
    <property type="component" value="Unassembled WGS sequence"/>
</dbReference>
<name>A0A2A4ERU2_9BURK</name>
<accession>A0A2A4ERU2</accession>
<comment type="caution">
    <text evidence="2">The sequence shown here is derived from an EMBL/GenBank/DDBJ whole genome shotgun (WGS) entry which is preliminary data.</text>
</comment>